<keyword evidence="5 6" id="KW-0472">Membrane</keyword>
<evidence type="ECO:0000256" key="3">
    <source>
        <dbReference type="ARBA" id="ARBA00022692"/>
    </source>
</evidence>
<evidence type="ECO:0000256" key="4">
    <source>
        <dbReference type="ARBA" id="ARBA00022989"/>
    </source>
</evidence>
<feature type="transmembrane region" description="Helical" evidence="6">
    <location>
        <begin position="93"/>
        <end position="117"/>
    </location>
</feature>
<dbReference type="Pfam" id="PF09678">
    <property type="entry name" value="Caa3_CtaG"/>
    <property type="match status" value="1"/>
</dbReference>
<keyword evidence="8" id="KW-1185">Reference proteome</keyword>
<feature type="transmembrane region" description="Helical" evidence="6">
    <location>
        <begin position="59"/>
        <end position="81"/>
    </location>
</feature>
<dbReference type="EMBL" id="JAVDQF010000001">
    <property type="protein sequence ID" value="MDR6270145.1"/>
    <property type="molecule type" value="Genomic_DNA"/>
</dbReference>
<protein>
    <submittedName>
        <fullName evidence="7">Membrane protein</fullName>
    </submittedName>
</protein>
<name>A0ABU1JDC1_9MICC</name>
<evidence type="ECO:0000256" key="6">
    <source>
        <dbReference type="SAM" id="Phobius"/>
    </source>
</evidence>
<evidence type="ECO:0000256" key="5">
    <source>
        <dbReference type="ARBA" id="ARBA00023136"/>
    </source>
</evidence>
<proteinExistence type="predicted"/>
<comment type="subcellular location">
    <subcellularLocation>
        <location evidence="1">Cell membrane</location>
        <topology evidence="1">Multi-pass membrane protein</topology>
    </subcellularLocation>
</comment>
<evidence type="ECO:0000256" key="1">
    <source>
        <dbReference type="ARBA" id="ARBA00004651"/>
    </source>
</evidence>
<accession>A0ABU1JDC1</accession>
<comment type="caution">
    <text evidence="7">The sequence shown here is derived from an EMBL/GenBank/DDBJ whole genome shotgun (WGS) entry which is preliminary data.</text>
</comment>
<gene>
    <name evidence="7" type="ORF">JOE69_002383</name>
</gene>
<feature type="transmembrane region" description="Helical" evidence="6">
    <location>
        <begin position="141"/>
        <end position="163"/>
    </location>
</feature>
<keyword evidence="3 6" id="KW-0812">Transmembrane</keyword>
<dbReference type="InterPro" id="IPR019108">
    <property type="entry name" value="Caa3_assmbl_CtaG-rel"/>
</dbReference>
<evidence type="ECO:0000313" key="8">
    <source>
        <dbReference type="Proteomes" id="UP001185069"/>
    </source>
</evidence>
<keyword evidence="4 6" id="KW-1133">Transmembrane helix</keyword>
<keyword evidence="2" id="KW-1003">Cell membrane</keyword>
<sequence length="320" mass="35236">MNDPGISGPIWLPTAPPNMAEYLAPNLQPIPLIPAIAAIAALLYLAGAIRLWRQGRKWSIVATASFLAGCLTIIVVMGAGIEGYGLKMFSIFMFQQLTLMMAVPPLLVFGSPGRLLLRAMPHRGLGRVVLRGAISGLRSRWGAFLLHPAFTIPLFLMSFYGLYFSGLADSMLRSWTGHVGLEVIFLVAGILFTIPLISTDPRPRRETHLGKMVDIFVEMPLHAFFGVVIMMATVPMVAFFQDMPASWGIDPMKDQGVAGGLAWAYGELPTVLLLMLILFRWQRDDSRTARAKDVEADLSGSDPQDLTDYNEYLSGLARRR</sequence>
<feature type="transmembrane region" description="Helical" evidence="6">
    <location>
        <begin position="175"/>
        <end position="198"/>
    </location>
</feature>
<dbReference type="Proteomes" id="UP001185069">
    <property type="component" value="Unassembled WGS sequence"/>
</dbReference>
<evidence type="ECO:0000313" key="7">
    <source>
        <dbReference type="EMBL" id="MDR6270145.1"/>
    </source>
</evidence>
<reference evidence="7 8" key="1">
    <citation type="submission" date="2023-07" db="EMBL/GenBank/DDBJ databases">
        <title>Sequencing the genomes of 1000 actinobacteria strains.</title>
        <authorList>
            <person name="Klenk H.-P."/>
        </authorList>
    </citation>
    <scope>NUCLEOTIDE SEQUENCE [LARGE SCALE GENOMIC DNA]</scope>
    <source>
        <strain evidence="7 8">DSM 14555</strain>
    </source>
</reference>
<evidence type="ECO:0000256" key="2">
    <source>
        <dbReference type="ARBA" id="ARBA00022475"/>
    </source>
</evidence>
<feature type="transmembrane region" description="Helical" evidence="6">
    <location>
        <begin position="32"/>
        <end position="52"/>
    </location>
</feature>
<feature type="transmembrane region" description="Helical" evidence="6">
    <location>
        <begin position="219"/>
        <end position="240"/>
    </location>
</feature>
<organism evidence="7 8">
    <name type="scientific">Arthrobacter russicus</name>
    <dbReference type="NCBI Taxonomy" id="172040"/>
    <lineage>
        <taxon>Bacteria</taxon>
        <taxon>Bacillati</taxon>
        <taxon>Actinomycetota</taxon>
        <taxon>Actinomycetes</taxon>
        <taxon>Micrococcales</taxon>
        <taxon>Micrococcaceae</taxon>
        <taxon>Arthrobacter</taxon>
    </lineage>
</organism>
<dbReference type="RefSeq" id="WP_296362337.1">
    <property type="nucleotide sequence ID" value="NZ_BAAAHY010000005.1"/>
</dbReference>
<feature type="transmembrane region" description="Helical" evidence="6">
    <location>
        <begin position="260"/>
        <end position="281"/>
    </location>
</feature>